<dbReference type="OrthoDB" id="5072at2759"/>
<protein>
    <recommendedName>
        <fullName evidence="4">Ribosome biogenesis protein NOP53</fullName>
    </recommendedName>
</protein>
<dbReference type="GO" id="GO:0005654">
    <property type="term" value="C:nucleoplasm"/>
    <property type="evidence" value="ECO:0007669"/>
    <property type="project" value="UniProtKB-SubCell"/>
</dbReference>
<feature type="compositionally biased region" description="Basic and acidic residues" evidence="7">
    <location>
        <begin position="309"/>
        <end position="329"/>
    </location>
</feature>
<dbReference type="PANTHER" id="PTHR14211">
    <property type="entry name" value="GLIOMA SUPPRESSOR CANDIDATE REGION GENE 2"/>
    <property type="match status" value="1"/>
</dbReference>
<feature type="compositionally biased region" description="Low complexity" evidence="7">
    <location>
        <begin position="137"/>
        <end position="156"/>
    </location>
</feature>
<dbReference type="FunCoup" id="D8TZA8">
    <property type="interactions" value="1457"/>
</dbReference>
<evidence type="ECO:0000256" key="6">
    <source>
        <dbReference type="ARBA" id="ARBA00023242"/>
    </source>
</evidence>
<dbReference type="RefSeq" id="XP_002951792.1">
    <property type="nucleotide sequence ID" value="XM_002951746.1"/>
</dbReference>
<evidence type="ECO:0000313" key="9">
    <source>
        <dbReference type="Proteomes" id="UP000001058"/>
    </source>
</evidence>
<evidence type="ECO:0000256" key="4">
    <source>
        <dbReference type="ARBA" id="ARBA00018339"/>
    </source>
</evidence>
<evidence type="ECO:0000256" key="2">
    <source>
        <dbReference type="ARBA" id="ARBA00004642"/>
    </source>
</evidence>
<evidence type="ECO:0000313" key="8">
    <source>
        <dbReference type="EMBL" id="EFJ47243.1"/>
    </source>
</evidence>
<dbReference type="GO" id="GO:0000027">
    <property type="term" value="P:ribosomal large subunit assembly"/>
    <property type="evidence" value="ECO:0007669"/>
    <property type="project" value="TreeGrafter"/>
</dbReference>
<evidence type="ECO:0000256" key="7">
    <source>
        <dbReference type="SAM" id="MobiDB-lite"/>
    </source>
</evidence>
<dbReference type="GeneID" id="9615782"/>
<feature type="region of interest" description="Disordered" evidence="7">
    <location>
        <begin position="86"/>
        <end position="224"/>
    </location>
</feature>
<evidence type="ECO:0000256" key="1">
    <source>
        <dbReference type="ARBA" id="ARBA00004604"/>
    </source>
</evidence>
<feature type="region of interest" description="Disordered" evidence="7">
    <location>
        <begin position="1"/>
        <end position="26"/>
    </location>
</feature>
<comment type="similarity">
    <text evidence="3">Belongs to the NOP53 family.</text>
</comment>
<keyword evidence="5" id="KW-0690">Ribosome biogenesis</keyword>
<dbReference type="Pfam" id="PF07767">
    <property type="entry name" value="Nop53"/>
    <property type="match status" value="1"/>
</dbReference>
<organism evidence="9">
    <name type="scientific">Volvox carteri f. nagariensis</name>
    <dbReference type="NCBI Taxonomy" id="3068"/>
    <lineage>
        <taxon>Eukaryota</taxon>
        <taxon>Viridiplantae</taxon>
        <taxon>Chlorophyta</taxon>
        <taxon>core chlorophytes</taxon>
        <taxon>Chlorophyceae</taxon>
        <taxon>CS clade</taxon>
        <taxon>Chlamydomonadales</taxon>
        <taxon>Volvocaceae</taxon>
        <taxon>Volvox</taxon>
    </lineage>
</organism>
<gene>
    <name evidence="8" type="ORF">VOLCADRAFT_121000</name>
</gene>
<feature type="compositionally biased region" description="Basic residues" evidence="7">
    <location>
        <begin position="1"/>
        <end position="10"/>
    </location>
</feature>
<dbReference type="GO" id="GO:0008097">
    <property type="term" value="F:5S rRNA binding"/>
    <property type="evidence" value="ECO:0007669"/>
    <property type="project" value="TreeGrafter"/>
</dbReference>
<dbReference type="AlphaFoldDB" id="D8TZA8"/>
<keyword evidence="9" id="KW-1185">Reference proteome</keyword>
<dbReference type="eggNOG" id="KOG2823">
    <property type="taxonomic scope" value="Eukaryota"/>
</dbReference>
<dbReference type="Proteomes" id="UP000001058">
    <property type="component" value="Unassembled WGS sequence"/>
</dbReference>
<sequence>MRKKVGKKERKAAAAESEAAAAAAAAAVRAMGPSVKALRKAASSPPPPRVAAVAVDIPGCSFNPDGEQHQDALAVLVASEMRKQLRRELLPSAPPEEVEADGGEGRPLTELEALQVEAASSGDEEEEEEEAAKTKAGKAVLAAAAADPNAIALAAEGESDGGGEDGGEGGGGAENGGAGGAGVLGKRSRKSEKKSRKDRNKEARRKAAEAEAEERRRLKAQRRQLQSLQEVEAELEEERQDKEVRRLRRAVMLQERAAVQPPRLGKLKFEPPSVQVLTSDEKTGSLRRVVPCAMLAADRFKSLQQRGLLEPRRPQPFKERRRKVTYEKGARSELAAAASSEVRDLALRNKKARRQAKAAATRAGGEDDWL</sequence>
<comment type="subcellular location">
    <subcellularLocation>
        <location evidence="1">Nucleus</location>
        <location evidence="1">Nucleolus</location>
    </subcellularLocation>
    <subcellularLocation>
        <location evidence="2">Nucleus</location>
        <location evidence="2">Nucleoplasm</location>
    </subcellularLocation>
</comment>
<dbReference type="GO" id="GO:0006364">
    <property type="term" value="P:rRNA processing"/>
    <property type="evidence" value="ECO:0007669"/>
    <property type="project" value="TreeGrafter"/>
</dbReference>
<dbReference type="KEGG" id="vcn:VOLCADRAFT_121000"/>
<dbReference type="STRING" id="3068.D8TZA8"/>
<reference evidence="8 9" key="1">
    <citation type="journal article" date="2010" name="Science">
        <title>Genomic analysis of organismal complexity in the multicellular green alga Volvox carteri.</title>
        <authorList>
            <person name="Prochnik S.E."/>
            <person name="Umen J."/>
            <person name="Nedelcu A.M."/>
            <person name="Hallmann A."/>
            <person name="Miller S.M."/>
            <person name="Nishii I."/>
            <person name="Ferris P."/>
            <person name="Kuo A."/>
            <person name="Mitros T."/>
            <person name="Fritz-Laylin L.K."/>
            <person name="Hellsten U."/>
            <person name="Chapman J."/>
            <person name="Simakov O."/>
            <person name="Rensing S.A."/>
            <person name="Terry A."/>
            <person name="Pangilinan J."/>
            <person name="Kapitonov V."/>
            <person name="Jurka J."/>
            <person name="Salamov A."/>
            <person name="Shapiro H."/>
            <person name="Schmutz J."/>
            <person name="Grimwood J."/>
            <person name="Lindquist E."/>
            <person name="Lucas S."/>
            <person name="Grigoriev I.V."/>
            <person name="Schmitt R."/>
            <person name="Kirk D."/>
            <person name="Rokhsar D.S."/>
        </authorList>
    </citation>
    <scope>NUCLEOTIDE SEQUENCE [LARGE SCALE GENOMIC DNA]</scope>
    <source>
        <strain evidence="9">f. Nagariensis / Eve</strain>
    </source>
</reference>
<dbReference type="PANTHER" id="PTHR14211:SF7">
    <property type="entry name" value="RIBOSOME BIOGENESIS PROTEIN NOP53"/>
    <property type="match status" value="1"/>
</dbReference>
<proteinExistence type="inferred from homology"/>
<evidence type="ECO:0000256" key="5">
    <source>
        <dbReference type="ARBA" id="ARBA00022517"/>
    </source>
</evidence>
<feature type="region of interest" description="Disordered" evidence="7">
    <location>
        <begin position="306"/>
        <end position="329"/>
    </location>
</feature>
<accession>D8TZA8</accession>
<dbReference type="GO" id="GO:0005730">
    <property type="term" value="C:nucleolus"/>
    <property type="evidence" value="ECO:0007669"/>
    <property type="project" value="UniProtKB-SubCell"/>
</dbReference>
<feature type="compositionally biased region" description="Low complexity" evidence="7">
    <location>
        <begin position="14"/>
        <end position="26"/>
    </location>
</feature>
<name>D8TZA8_VOLCA</name>
<feature type="compositionally biased region" description="Acidic residues" evidence="7">
    <location>
        <begin position="157"/>
        <end position="167"/>
    </location>
</feature>
<evidence type="ECO:0000256" key="3">
    <source>
        <dbReference type="ARBA" id="ARBA00008838"/>
    </source>
</evidence>
<keyword evidence="6" id="KW-0539">Nucleus</keyword>
<feature type="compositionally biased region" description="Basic residues" evidence="7">
    <location>
        <begin position="186"/>
        <end position="198"/>
    </location>
</feature>
<dbReference type="InParanoid" id="D8TZA8"/>
<feature type="compositionally biased region" description="Basic and acidic residues" evidence="7">
    <location>
        <begin position="199"/>
        <end position="216"/>
    </location>
</feature>
<feature type="compositionally biased region" description="Gly residues" evidence="7">
    <location>
        <begin position="168"/>
        <end position="183"/>
    </location>
</feature>
<dbReference type="InterPro" id="IPR011687">
    <property type="entry name" value="Nop53/GLTSCR2"/>
</dbReference>
<dbReference type="EMBL" id="GL378346">
    <property type="protein sequence ID" value="EFJ47243.1"/>
    <property type="molecule type" value="Genomic_DNA"/>
</dbReference>